<sequence>MIVPCIKKASARVHTGVVVVMAARSVSNSIRSFSSLPFILPGARSTTLIHPQYLAAASQLTQHRTLLGFTSTGKNTTLCESTPTIPVADASMDSDTTVKSGVKTTPPAPLQINRFWKSASVGTCPAGFTVLLDTRVLKTPGGNPVVIPLSKPLLATLIAAEWEGQEERLKSYSLPLTSIIVRALDSFKDPAIRQGVIDGMLKYVHTDSVCYQQSYPDSLVKLQHDYWKPLIDWLKNAHHLDIATTDGIISVKQSQSVVDKLRSMIEKYDDIKLAAFEKAVMRSKSFIIGLALVEREISVDFAAQAGRIEVIHQINRWGEVEDSHDTDREDLKRQFGACTCAILQ</sequence>
<evidence type="ECO:0000256" key="4">
    <source>
        <dbReference type="ARBA" id="ARBA00023128"/>
    </source>
</evidence>
<comment type="subcellular location">
    <subcellularLocation>
        <location evidence="1">Mitochondrion</location>
    </subcellularLocation>
</comment>
<name>A0ABQ8F609_9FUNG</name>
<comment type="similarity">
    <text evidence="2">Belongs to the ATP12 family.</text>
</comment>
<dbReference type="EMBL" id="JAFCIX010000371">
    <property type="protein sequence ID" value="KAH6592831.1"/>
    <property type="molecule type" value="Genomic_DNA"/>
</dbReference>
<organism evidence="6 7">
    <name type="scientific">Batrachochytrium salamandrivorans</name>
    <dbReference type="NCBI Taxonomy" id="1357716"/>
    <lineage>
        <taxon>Eukaryota</taxon>
        <taxon>Fungi</taxon>
        <taxon>Fungi incertae sedis</taxon>
        <taxon>Chytridiomycota</taxon>
        <taxon>Chytridiomycota incertae sedis</taxon>
        <taxon>Chytridiomycetes</taxon>
        <taxon>Rhizophydiales</taxon>
        <taxon>Rhizophydiales incertae sedis</taxon>
        <taxon>Batrachochytrium</taxon>
    </lineage>
</organism>
<comment type="caution">
    <text evidence="6">The sequence shown here is derived from an EMBL/GenBank/DDBJ whole genome shotgun (WGS) entry which is preliminary data.</text>
</comment>
<reference evidence="6 7" key="1">
    <citation type="submission" date="2021-02" db="EMBL/GenBank/DDBJ databases">
        <title>Variation within the Batrachochytrium salamandrivorans European outbreak.</title>
        <authorList>
            <person name="Kelly M."/>
            <person name="Pasmans F."/>
            <person name="Shea T.P."/>
            <person name="Munoz J.F."/>
            <person name="Carranza S."/>
            <person name="Cuomo C.A."/>
            <person name="Martel A."/>
        </authorList>
    </citation>
    <scope>NUCLEOTIDE SEQUENCE [LARGE SCALE GENOMIC DNA]</scope>
    <source>
        <strain evidence="6 7">AMFP18/2</strain>
    </source>
</reference>
<keyword evidence="5" id="KW-0143">Chaperone</keyword>
<dbReference type="InterPro" id="IPR011419">
    <property type="entry name" value="ATP12_ATP_synth-F1-assembly"/>
</dbReference>
<dbReference type="PANTHER" id="PTHR21013">
    <property type="entry name" value="ATP SYNTHASE MITOCHONDRIAL F1 COMPLEX ASSEMBLY FACTOR 2/ATP12 PROTEIN, MITOCHONDRIAL PRECURSOR"/>
    <property type="match status" value="1"/>
</dbReference>
<evidence type="ECO:0000256" key="1">
    <source>
        <dbReference type="ARBA" id="ARBA00004173"/>
    </source>
</evidence>
<accession>A0ABQ8F609</accession>
<dbReference type="InterPro" id="IPR042272">
    <property type="entry name" value="ATP12_ATP_synth-F1-assembly_N"/>
</dbReference>
<dbReference type="Gene3D" id="3.30.2180.10">
    <property type="entry name" value="ATP12-like"/>
    <property type="match status" value="1"/>
</dbReference>
<evidence type="ECO:0000256" key="5">
    <source>
        <dbReference type="ARBA" id="ARBA00023186"/>
    </source>
</evidence>
<proteinExistence type="inferred from homology"/>
<gene>
    <name evidence="6" type="ORF">BASA50_007882</name>
</gene>
<keyword evidence="4" id="KW-0496">Mitochondrion</keyword>
<protein>
    <submittedName>
        <fullName evidence="6">Uncharacterized protein</fullName>
    </submittedName>
</protein>
<dbReference type="InterPro" id="IPR023335">
    <property type="entry name" value="ATP12_ortho_dom_sf"/>
</dbReference>
<keyword evidence="3" id="KW-0809">Transit peptide</keyword>
<evidence type="ECO:0000256" key="2">
    <source>
        <dbReference type="ARBA" id="ARBA00008231"/>
    </source>
</evidence>
<evidence type="ECO:0000313" key="6">
    <source>
        <dbReference type="EMBL" id="KAH6592831.1"/>
    </source>
</evidence>
<dbReference type="Pfam" id="PF07542">
    <property type="entry name" value="ATP12"/>
    <property type="match status" value="1"/>
</dbReference>
<dbReference type="SUPFAM" id="SSF160909">
    <property type="entry name" value="ATP12-like"/>
    <property type="match status" value="1"/>
</dbReference>
<evidence type="ECO:0000256" key="3">
    <source>
        <dbReference type="ARBA" id="ARBA00022946"/>
    </source>
</evidence>
<dbReference type="PANTHER" id="PTHR21013:SF10">
    <property type="entry name" value="ATP SYNTHASE MITOCHONDRIAL F1 COMPLEX ASSEMBLY FACTOR 2"/>
    <property type="match status" value="1"/>
</dbReference>
<dbReference type="Gene3D" id="1.10.3580.10">
    <property type="entry name" value="ATP12 ATPase"/>
    <property type="match status" value="1"/>
</dbReference>
<keyword evidence="7" id="KW-1185">Reference proteome</keyword>
<evidence type="ECO:0000313" key="7">
    <source>
        <dbReference type="Proteomes" id="UP001648503"/>
    </source>
</evidence>
<dbReference type="Proteomes" id="UP001648503">
    <property type="component" value="Unassembled WGS sequence"/>
</dbReference>